<dbReference type="PANTHER" id="PTHR10993:SF7">
    <property type="entry name" value="LIPOYLTRANSFERASE 2, MITOCHONDRIAL-RELATED"/>
    <property type="match status" value="1"/>
</dbReference>
<dbReference type="OrthoDB" id="19908at2759"/>
<evidence type="ECO:0000256" key="1">
    <source>
        <dbReference type="SAM" id="MobiDB-lite"/>
    </source>
</evidence>
<gene>
    <name evidence="3" type="ORF">BESB_078970</name>
</gene>
<organism evidence="3 4">
    <name type="scientific">Besnoitia besnoiti</name>
    <name type="common">Apicomplexan protozoan</name>
    <dbReference type="NCBI Taxonomy" id="94643"/>
    <lineage>
        <taxon>Eukaryota</taxon>
        <taxon>Sar</taxon>
        <taxon>Alveolata</taxon>
        <taxon>Apicomplexa</taxon>
        <taxon>Conoidasida</taxon>
        <taxon>Coccidia</taxon>
        <taxon>Eucoccidiorida</taxon>
        <taxon>Eimeriorina</taxon>
        <taxon>Sarcocystidae</taxon>
        <taxon>Besnoitia</taxon>
    </lineage>
</organism>
<dbReference type="AlphaFoldDB" id="A0A2A9MBJ0"/>
<feature type="domain" description="BPL/LPL catalytic" evidence="2">
    <location>
        <begin position="306"/>
        <end position="535"/>
    </location>
</feature>
<feature type="compositionally biased region" description="Basic and acidic residues" evidence="1">
    <location>
        <begin position="502"/>
        <end position="530"/>
    </location>
</feature>
<dbReference type="EMBL" id="NWUJ01000008">
    <property type="protein sequence ID" value="PFH33681.1"/>
    <property type="molecule type" value="Genomic_DNA"/>
</dbReference>
<feature type="region of interest" description="Disordered" evidence="1">
    <location>
        <begin position="502"/>
        <end position="553"/>
    </location>
</feature>
<keyword evidence="3" id="KW-0808">Transferase</keyword>
<dbReference type="PROSITE" id="PS51733">
    <property type="entry name" value="BPL_LPL_CATALYTIC"/>
    <property type="match status" value="1"/>
</dbReference>
<dbReference type="GO" id="GO:0009249">
    <property type="term" value="P:protein lipoylation"/>
    <property type="evidence" value="ECO:0007669"/>
    <property type="project" value="InterPro"/>
</dbReference>
<feature type="region of interest" description="Disordered" evidence="1">
    <location>
        <begin position="314"/>
        <end position="340"/>
    </location>
</feature>
<protein>
    <submittedName>
        <fullName evidence="3">Lipoyl(Octanoyl) transferase</fullName>
    </submittedName>
</protein>
<feature type="compositionally biased region" description="Basic and acidic residues" evidence="1">
    <location>
        <begin position="540"/>
        <end position="553"/>
    </location>
</feature>
<dbReference type="InterPro" id="IPR020605">
    <property type="entry name" value="Octanoyltransferase_CS"/>
</dbReference>
<keyword evidence="4" id="KW-1185">Reference proteome</keyword>
<dbReference type="RefSeq" id="XP_029217690.1">
    <property type="nucleotide sequence ID" value="XM_029366259.1"/>
</dbReference>
<evidence type="ECO:0000313" key="3">
    <source>
        <dbReference type="EMBL" id="PFH33681.1"/>
    </source>
</evidence>
<dbReference type="SUPFAM" id="SSF55681">
    <property type="entry name" value="Class II aaRS and biotin synthetases"/>
    <property type="match status" value="1"/>
</dbReference>
<dbReference type="KEGG" id="bbes:BESB_078970"/>
<comment type="caution">
    <text evidence="3">The sequence shown here is derived from an EMBL/GenBank/DDBJ whole genome shotgun (WGS) entry which is preliminary data.</text>
</comment>
<dbReference type="PROSITE" id="PS01313">
    <property type="entry name" value="LIPB"/>
    <property type="match status" value="1"/>
</dbReference>
<dbReference type="Gene3D" id="3.30.930.10">
    <property type="entry name" value="Bira Bifunctional Protein, Domain 2"/>
    <property type="match status" value="1"/>
</dbReference>
<evidence type="ECO:0000259" key="2">
    <source>
        <dbReference type="PROSITE" id="PS51733"/>
    </source>
</evidence>
<dbReference type="GeneID" id="40312824"/>
<accession>A0A2A9MBJ0</accession>
<dbReference type="InterPro" id="IPR004143">
    <property type="entry name" value="BPL_LPL_catalytic"/>
</dbReference>
<dbReference type="Pfam" id="PF21948">
    <property type="entry name" value="LplA-B_cat"/>
    <property type="match status" value="1"/>
</dbReference>
<evidence type="ECO:0000313" key="4">
    <source>
        <dbReference type="Proteomes" id="UP000224006"/>
    </source>
</evidence>
<dbReference type="VEuPathDB" id="ToxoDB:BESB_078970"/>
<dbReference type="PANTHER" id="PTHR10993">
    <property type="entry name" value="OCTANOYLTRANSFERASE"/>
    <property type="match status" value="1"/>
</dbReference>
<sequence length="595" mass="64848">MHRVTSENAAGNVGIRCFSLFSGRGAPRENLPGTGRSLHAVWTRTLQQAHSIPLRHWPRLAIENAFRRFRTPRRAALRAAAAAPPESSFLKGKAQRGGGGAGSRVRDRKCVFFDWSDRLVPYEVAWQLQQVLVRLQQLRLAGLDPRATLSEEEVSALFQRQKRYKRAGLDGAADAQAVSKRCAMPPAACSGYTPCDYALLLQHPPVYTLGQGGTAANILFQSGVREPELPPEYAREVETAEGCCRVLAQLLDEADKSSVLWRAGGDGLEGGKRWQGPRMSARSVGLQRTQAEAAAQSAVGESASVCSFPAEARENSRGGVSGLGQPRGRRPEDLEGSENEVSTVWRVERGGEVTHHAPGQLVLYPLLDLRYHSCDLHQYIRRLEQIAINAIDRLFGDAAGRGGGEPAVDTEGPRHAEKTESFAPLREAAEAGRLASRTVGQRRPGTPGVWLRGEKVCAVGVKAKRWITYHGLALNVCTDLSGFRKIVPCGLKEATTGRLKDWWARPPSREAKSADGADRAAADGEGEAARHNQAHTQRPAADERREEGFSRERTDTELLSAVARLLKEEFANVFSVELIESRGSTHATLPSHSPA</sequence>
<dbReference type="InterPro" id="IPR045864">
    <property type="entry name" value="aa-tRNA-synth_II/BPL/LPL"/>
</dbReference>
<dbReference type="STRING" id="94643.A0A2A9MBJ0"/>
<name>A0A2A9MBJ0_BESBE</name>
<proteinExistence type="predicted"/>
<dbReference type="GO" id="GO:0033819">
    <property type="term" value="F:lipoyl(octanoyl) transferase activity"/>
    <property type="evidence" value="ECO:0007669"/>
    <property type="project" value="InterPro"/>
</dbReference>
<dbReference type="Proteomes" id="UP000224006">
    <property type="component" value="Chromosome VII"/>
</dbReference>
<reference evidence="3 4" key="1">
    <citation type="submission" date="2017-09" db="EMBL/GenBank/DDBJ databases">
        <title>Genome sequencing of Besnoitia besnoiti strain Bb-Ger1.</title>
        <authorList>
            <person name="Schares G."/>
            <person name="Venepally P."/>
            <person name="Lorenzi H.A."/>
        </authorList>
    </citation>
    <scope>NUCLEOTIDE SEQUENCE [LARGE SCALE GENOMIC DNA]</scope>
    <source>
        <strain evidence="3 4">Bb-Ger1</strain>
    </source>
</reference>